<dbReference type="CDD" id="cd04301">
    <property type="entry name" value="NAT_SF"/>
    <property type="match status" value="1"/>
</dbReference>
<dbReference type="RefSeq" id="WP_376768683.1">
    <property type="nucleotide sequence ID" value="NZ_WHOD01000101.1"/>
</dbReference>
<dbReference type="EMBL" id="WHOD01000101">
    <property type="protein sequence ID" value="NOU96667.1"/>
    <property type="molecule type" value="Genomic_DNA"/>
</dbReference>
<dbReference type="Pfam" id="PF13673">
    <property type="entry name" value="Acetyltransf_10"/>
    <property type="match status" value="1"/>
</dbReference>
<dbReference type="Gene3D" id="3.40.630.30">
    <property type="match status" value="1"/>
</dbReference>
<sequence>MNINIRKAIPKEAENLSQLAFESKSYWKYDTEYLEAAREHLKVSEQDIQRDSIFIFEEDDSIKGFYHFRAVGEEAELVWLFIKPASIGKGIGKSLWQHLMNTIKGMHIQEFIIKSDPHAEEFYLRLGAKRIGLAKSTVNEHLQLPLLKYKIE</sequence>
<dbReference type="Proteomes" id="UP000641588">
    <property type="component" value="Unassembled WGS sequence"/>
</dbReference>
<feature type="domain" description="N-acetyltransferase" evidence="1">
    <location>
        <begin position="3"/>
        <end position="151"/>
    </location>
</feature>
<evidence type="ECO:0000313" key="3">
    <source>
        <dbReference type="Proteomes" id="UP000641588"/>
    </source>
</evidence>
<evidence type="ECO:0000259" key="1">
    <source>
        <dbReference type="PROSITE" id="PS51186"/>
    </source>
</evidence>
<name>A0A972K544_9BACL</name>
<keyword evidence="3" id="KW-1185">Reference proteome</keyword>
<accession>A0A972K544</accession>
<protein>
    <submittedName>
        <fullName evidence="2">GNAT family N-acetyltransferase</fullName>
    </submittedName>
</protein>
<dbReference type="GO" id="GO:0016747">
    <property type="term" value="F:acyltransferase activity, transferring groups other than amino-acyl groups"/>
    <property type="evidence" value="ECO:0007669"/>
    <property type="project" value="InterPro"/>
</dbReference>
<proteinExistence type="predicted"/>
<dbReference type="PROSITE" id="PS51186">
    <property type="entry name" value="GNAT"/>
    <property type="match status" value="1"/>
</dbReference>
<organism evidence="2 3">
    <name type="scientific">Paenibacillus foliorum</name>
    <dbReference type="NCBI Taxonomy" id="2654974"/>
    <lineage>
        <taxon>Bacteria</taxon>
        <taxon>Bacillati</taxon>
        <taxon>Bacillota</taxon>
        <taxon>Bacilli</taxon>
        <taxon>Bacillales</taxon>
        <taxon>Paenibacillaceae</taxon>
        <taxon>Paenibacillus</taxon>
    </lineage>
</organism>
<dbReference type="InterPro" id="IPR000182">
    <property type="entry name" value="GNAT_dom"/>
</dbReference>
<dbReference type="SUPFAM" id="SSF55729">
    <property type="entry name" value="Acyl-CoA N-acyltransferases (Nat)"/>
    <property type="match status" value="1"/>
</dbReference>
<reference evidence="2" key="1">
    <citation type="submission" date="2019-10" db="EMBL/GenBank/DDBJ databases">
        <title>Description of Paenibacillus glebae sp. nov.</title>
        <authorList>
            <person name="Carlier A."/>
            <person name="Qi S."/>
        </authorList>
    </citation>
    <scope>NUCLEOTIDE SEQUENCE</scope>
    <source>
        <strain evidence="2">LMG 31456</strain>
    </source>
</reference>
<dbReference type="InterPro" id="IPR016181">
    <property type="entry name" value="Acyl_CoA_acyltransferase"/>
</dbReference>
<comment type="caution">
    <text evidence="2">The sequence shown here is derived from an EMBL/GenBank/DDBJ whole genome shotgun (WGS) entry which is preliminary data.</text>
</comment>
<dbReference type="AlphaFoldDB" id="A0A972K544"/>
<gene>
    <name evidence="2" type="ORF">GC093_26105</name>
</gene>
<evidence type="ECO:0000313" key="2">
    <source>
        <dbReference type="EMBL" id="NOU96667.1"/>
    </source>
</evidence>